<evidence type="ECO:0000313" key="2">
    <source>
        <dbReference type="Proteomes" id="UP000790709"/>
    </source>
</evidence>
<dbReference type="EMBL" id="MU266327">
    <property type="protein sequence ID" value="KAH7931423.1"/>
    <property type="molecule type" value="Genomic_DNA"/>
</dbReference>
<reference evidence="1" key="1">
    <citation type="journal article" date="2021" name="New Phytol.">
        <title>Evolutionary innovations through gain and loss of genes in the ectomycorrhizal Boletales.</title>
        <authorList>
            <person name="Wu G."/>
            <person name="Miyauchi S."/>
            <person name="Morin E."/>
            <person name="Kuo A."/>
            <person name="Drula E."/>
            <person name="Varga T."/>
            <person name="Kohler A."/>
            <person name="Feng B."/>
            <person name="Cao Y."/>
            <person name="Lipzen A."/>
            <person name="Daum C."/>
            <person name="Hundley H."/>
            <person name="Pangilinan J."/>
            <person name="Johnson J."/>
            <person name="Barry K."/>
            <person name="LaButti K."/>
            <person name="Ng V."/>
            <person name="Ahrendt S."/>
            <person name="Min B."/>
            <person name="Choi I.G."/>
            <person name="Park H."/>
            <person name="Plett J.M."/>
            <person name="Magnuson J."/>
            <person name="Spatafora J.W."/>
            <person name="Nagy L.G."/>
            <person name="Henrissat B."/>
            <person name="Grigoriev I.V."/>
            <person name="Yang Z.L."/>
            <person name="Xu J."/>
            <person name="Martin F.M."/>
        </authorList>
    </citation>
    <scope>NUCLEOTIDE SEQUENCE</scope>
    <source>
        <strain evidence="1">KUC20120723A-06</strain>
    </source>
</reference>
<sequence length="400" mass="43212">MSLLESPSFKTTNTIIKSHTLPNQSYILSLASLDNFYAASASAPSNAIFLFDKPSLQCVQTLQGHETANTSLRTITNLAGSNRQMLLSSGKDGCVKAWDERSGAVSVKMTSSGRSQALLSCDASNDGLTIAAGTDLQKEDAFVLYWDPRNPVAPLRTHGSTHSDDITAVHFCKRASSSAPSDVLLSVSSDGLVSISDAHEPDEDEAVLHVGNWGCSVSQAGWVHTQSGTRVWAASDMETFSCWSNELDPLSDLDIRSPSVHNQQRTWVTDYLIGCHNDGRLDSGLGVFVGSNEGDVALISSSNLSNSAASWSLHSTWTSGHAGVVRSLHWDQDNEILVTGGEDSKINLWRCPSLDSTSLSDERNLDDDDMDTDSRGNQSLKRDWDDGMDIEEAGGKRAKR</sequence>
<comment type="caution">
    <text evidence="1">The sequence shown here is derived from an EMBL/GenBank/DDBJ whole genome shotgun (WGS) entry which is preliminary data.</text>
</comment>
<organism evidence="1 2">
    <name type="scientific">Leucogyrophana mollusca</name>
    <dbReference type="NCBI Taxonomy" id="85980"/>
    <lineage>
        <taxon>Eukaryota</taxon>
        <taxon>Fungi</taxon>
        <taxon>Dikarya</taxon>
        <taxon>Basidiomycota</taxon>
        <taxon>Agaricomycotina</taxon>
        <taxon>Agaricomycetes</taxon>
        <taxon>Agaricomycetidae</taxon>
        <taxon>Boletales</taxon>
        <taxon>Boletales incertae sedis</taxon>
        <taxon>Leucogyrophana</taxon>
    </lineage>
</organism>
<keyword evidence="2" id="KW-1185">Reference proteome</keyword>
<protein>
    <submittedName>
        <fullName evidence="1">WD40 repeat-like protein</fullName>
    </submittedName>
</protein>
<accession>A0ACB8C1Z1</accession>
<name>A0ACB8C1Z1_9AGAM</name>
<evidence type="ECO:0000313" key="1">
    <source>
        <dbReference type="EMBL" id="KAH7931423.1"/>
    </source>
</evidence>
<gene>
    <name evidence="1" type="ORF">BV22DRAFT_1077453</name>
</gene>
<dbReference type="Proteomes" id="UP000790709">
    <property type="component" value="Unassembled WGS sequence"/>
</dbReference>
<proteinExistence type="predicted"/>